<evidence type="ECO:0000313" key="3">
    <source>
        <dbReference type="Proteomes" id="UP000427820"/>
    </source>
</evidence>
<name>A0AA92ET21_9GAMM</name>
<feature type="transmembrane region" description="Helical" evidence="1">
    <location>
        <begin position="79"/>
        <end position="101"/>
    </location>
</feature>
<sequence length="140" mass="15919">MNTYFKIIRASAIYDILATSLFAIPGVAVWVLNTLQSLHVAQNLAGAFPDFQPLHLLFVHFVGSVVTIWSIIRFMKPDPLYGLLDSIARVLFFIAMLYAWLNGATDLLVFFMVPELAWGIVQLVGYIKQTVTLRRLHVHW</sequence>
<keyword evidence="3" id="KW-1185">Reference proteome</keyword>
<proteinExistence type="predicted"/>
<dbReference type="Proteomes" id="UP000427820">
    <property type="component" value="Chromosome"/>
</dbReference>
<dbReference type="AlphaFoldDB" id="A0AA92ET21"/>
<protein>
    <submittedName>
        <fullName evidence="2">Uncharacterized protein</fullName>
    </submittedName>
</protein>
<keyword evidence="1" id="KW-0472">Membrane</keyword>
<accession>A0AA92ET21</accession>
<keyword evidence="1" id="KW-0812">Transmembrane</keyword>
<dbReference type="EMBL" id="CP032551">
    <property type="protein sequence ID" value="QGT96052.1"/>
    <property type="molecule type" value="Genomic_DNA"/>
</dbReference>
<evidence type="ECO:0000313" key="2">
    <source>
        <dbReference type="EMBL" id="QGT96052.1"/>
    </source>
</evidence>
<gene>
    <name evidence="2" type="ORF">D3795_07705</name>
</gene>
<reference evidence="2 3" key="1">
    <citation type="submission" date="2018-09" db="EMBL/GenBank/DDBJ databases">
        <title>Whole genome sequencing of Idiomarina andamanensis W-5T (LMG 29773T= JCM 31645T).</title>
        <authorList>
            <person name="Das S.K."/>
        </authorList>
    </citation>
    <scope>NUCLEOTIDE SEQUENCE [LARGE SCALE GENOMIC DNA]</scope>
    <source>
        <strain evidence="2 3">W-5T</strain>
    </source>
</reference>
<feature type="transmembrane region" description="Helical" evidence="1">
    <location>
        <begin position="12"/>
        <end position="32"/>
    </location>
</feature>
<dbReference type="KEGG" id="panm:D3795_07705"/>
<feature type="transmembrane region" description="Helical" evidence="1">
    <location>
        <begin position="107"/>
        <end position="127"/>
    </location>
</feature>
<evidence type="ECO:0000256" key="1">
    <source>
        <dbReference type="SAM" id="Phobius"/>
    </source>
</evidence>
<dbReference type="RefSeq" id="WP_156267614.1">
    <property type="nucleotide sequence ID" value="NZ_CP032551.1"/>
</dbReference>
<organism evidence="2 3">
    <name type="scientific">Pseudidiomarina andamanensis</name>
    <dbReference type="NCBI Taxonomy" id="1940690"/>
    <lineage>
        <taxon>Bacteria</taxon>
        <taxon>Pseudomonadati</taxon>
        <taxon>Pseudomonadota</taxon>
        <taxon>Gammaproteobacteria</taxon>
        <taxon>Alteromonadales</taxon>
        <taxon>Idiomarinaceae</taxon>
        <taxon>Pseudidiomarina</taxon>
    </lineage>
</organism>
<feature type="transmembrane region" description="Helical" evidence="1">
    <location>
        <begin position="52"/>
        <end position="72"/>
    </location>
</feature>
<keyword evidence="1" id="KW-1133">Transmembrane helix</keyword>